<evidence type="ECO:0000256" key="5">
    <source>
        <dbReference type="ARBA" id="ARBA00022676"/>
    </source>
</evidence>
<evidence type="ECO:0000256" key="13">
    <source>
        <dbReference type="ARBA" id="ARBA00023136"/>
    </source>
</evidence>
<reference evidence="18" key="1">
    <citation type="journal article" date="2021" name="Cell">
        <title>Tracing the genetic footprints of vertebrate landing in non-teleost ray-finned fishes.</title>
        <authorList>
            <person name="Bi X."/>
            <person name="Wang K."/>
            <person name="Yang L."/>
            <person name="Pan H."/>
            <person name="Jiang H."/>
            <person name="Wei Q."/>
            <person name="Fang M."/>
            <person name="Yu H."/>
            <person name="Zhu C."/>
            <person name="Cai Y."/>
            <person name="He Y."/>
            <person name="Gan X."/>
            <person name="Zeng H."/>
            <person name="Yu D."/>
            <person name="Zhu Y."/>
            <person name="Jiang H."/>
            <person name="Qiu Q."/>
            <person name="Yang H."/>
            <person name="Zhang Y.E."/>
            <person name="Wang W."/>
            <person name="Zhu M."/>
            <person name="He S."/>
            <person name="Zhang G."/>
        </authorList>
    </citation>
    <scope>NUCLEOTIDE SEQUENCE</scope>
    <source>
        <strain evidence="18">Allg_001</strain>
    </source>
</reference>
<feature type="non-terminal residue" evidence="18">
    <location>
        <position position="304"/>
    </location>
</feature>
<keyword evidence="19" id="KW-1185">Reference proteome</keyword>
<dbReference type="Pfam" id="PF01762">
    <property type="entry name" value="Galactosyl_T"/>
    <property type="match status" value="1"/>
</dbReference>
<feature type="non-terminal residue" evidence="18">
    <location>
        <position position="1"/>
    </location>
</feature>
<gene>
    <name evidence="18" type="primary">B3galnt1</name>
    <name evidence="18" type="ORF">GTO95_0015982</name>
</gene>
<evidence type="ECO:0000256" key="2">
    <source>
        <dbReference type="ARBA" id="ARBA00004323"/>
    </source>
</evidence>
<evidence type="ECO:0000256" key="1">
    <source>
        <dbReference type="ARBA" id="ARBA00001946"/>
    </source>
</evidence>
<dbReference type="GO" id="GO:0047273">
    <property type="term" value="F:galactosylgalactosylglucosylceramide beta-D-acetylgalactosaminyltransferase activity"/>
    <property type="evidence" value="ECO:0007669"/>
    <property type="project" value="UniProtKB-EC"/>
</dbReference>
<comment type="pathway">
    <text evidence="3">Protein modification; protein glycosylation.</text>
</comment>
<dbReference type="Gene3D" id="3.90.550.50">
    <property type="match status" value="1"/>
</dbReference>
<evidence type="ECO:0000256" key="14">
    <source>
        <dbReference type="ARBA" id="ARBA00023180"/>
    </source>
</evidence>
<evidence type="ECO:0000256" key="8">
    <source>
        <dbReference type="ARBA" id="ARBA00022842"/>
    </source>
</evidence>
<evidence type="ECO:0000256" key="4">
    <source>
        <dbReference type="ARBA" id="ARBA00008661"/>
    </source>
</evidence>
<evidence type="ECO:0000256" key="9">
    <source>
        <dbReference type="ARBA" id="ARBA00022968"/>
    </source>
</evidence>
<dbReference type="AlphaFoldDB" id="A0A8J7P384"/>
<evidence type="ECO:0000256" key="12">
    <source>
        <dbReference type="ARBA" id="ARBA00023098"/>
    </source>
</evidence>
<dbReference type="PANTHER" id="PTHR11214">
    <property type="entry name" value="BETA-1,3-N-ACETYLGLUCOSAMINYLTRANSFERASE"/>
    <property type="match status" value="1"/>
</dbReference>
<evidence type="ECO:0000313" key="19">
    <source>
        <dbReference type="Proteomes" id="UP000736164"/>
    </source>
</evidence>
<dbReference type="GO" id="GO:0006629">
    <property type="term" value="P:lipid metabolic process"/>
    <property type="evidence" value="ECO:0007669"/>
    <property type="project" value="UniProtKB-KW"/>
</dbReference>
<keyword evidence="12" id="KW-0443">Lipid metabolism</keyword>
<dbReference type="GO" id="GO:0000139">
    <property type="term" value="C:Golgi membrane"/>
    <property type="evidence" value="ECO:0007669"/>
    <property type="project" value="UniProtKB-SubCell"/>
</dbReference>
<organism evidence="18 19">
    <name type="scientific">Atractosteus spatula</name>
    <name type="common">Alligator gar</name>
    <name type="synonym">Lepisosteus spatula</name>
    <dbReference type="NCBI Taxonomy" id="7917"/>
    <lineage>
        <taxon>Eukaryota</taxon>
        <taxon>Metazoa</taxon>
        <taxon>Chordata</taxon>
        <taxon>Craniata</taxon>
        <taxon>Vertebrata</taxon>
        <taxon>Euteleostomi</taxon>
        <taxon>Actinopterygii</taxon>
        <taxon>Neopterygii</taxon>
        <taxon>Holostei</taxon>
        <taxon>Semionotiformes</taxon>
        <taxon>Lepisosteidae</taxon>
        <taxon>Atractosteus</taxon>
    </lineage>
</organism>
<proteinExistence type="inferred from homology"/>
<evidence type="ECO:0000256" key="16">
    <source>
        <dbReference type="ARBA" id="ARBA00049395"/>
    </source>
</evidence>
<evidence type="ECO:0000256" key="3">
    <source>
        <dbReference type="ARBA" id="ARBA00004922"/>
    </source>
</evidence>
<evidence type="ECO:0000256" key="6">
    <source>
        <dbReference type="ARBA" id="ARBA00022679"/>
    </source>
</evidence>
<comment type="function">
    <text evidence="15">Transfers N-acetylgalactosamine onto globotriaosylceramide. Plays a critical role in preimplantation stage embryonic development.</text>
</comment>
<comment type="subcellular location">
    <subcellularLocation>
        <location evidence="2 17">Golgi apparatus membrane</location>
        <topology evidence="2 17">Single-pass type II membrane protein</topology>
    </subcellularLocation>
</comment>
<evidence type="ECO:0000256" key="17">
    <source>
        <dbReference type="RuleBase" id="RU363063"/>
    </source>
</evidence>
<keyword evidence="11 17" id="KW-0333">Golgi apparatus</keyword>
<dbReference type="GO" id="GO:0008499">
    <property type="term" value="F:N-acetyl-beta-D-glucosaminide beta-(1,3)-galactosyltransferase activity"/>
    <property type="evidence" value="ECO:0007669"/>
    <property type="project" value="TreeGrafter"/>
</dbReference>
<keyword evidence="7" id="KW-0812">Transmembrane</keyword>
<dbReference type="InterPro" id="IPR002659">
    <property type="entry name" value="Glyco_trans_31"/>
</dbReference>
<evidence type="ECO:0000256" key="15">
    <source>
        <dbReference type="ARBA" id="ARBA00045577"/>
    </source>
</evidence>
<comment type="catalytic activity">
    <reaction evidence="16">
        <text>a globoside Gb3Cer (d18:1(4E)) + UDP-N-acetyl-alpha-D-galactosamine = a globoside Gb4Cer (d18:1(4E)) + UDP + H(+)</text>
        <dbReference type="Rhea" id="RHEA:22252"/>
        <dbReference type="ChEBI" id="CHEBI:15378"/>
        <dbReference type="ChEBI" id="CHEBI:18259"/>
        <dbReference type="ChEBI" id="CHEBI:18313"/>
        <dbReference type="ChEBI" id="CHEBI:58223"/>
        <dbReference type="ChEBI" id="CHEBI:67138"/>
        <dbReference type="EC" id="2.4.1.79"/>
    </reaction>
    <physiologicalReaction direction="left-to-right" evidence="16">
        <dbReference type="Rhea" id="RHEA:22253"/>
    </physiologicalReaction>
</comment>
<keyword evidence="10" id="KW-1133">Transmembrane helix</keyword>
<accession>A0A8J7P384</accession>
<name>A0A8J7P384_ATRSP</name>
<evidence type="ECO:0000256" key="7">
    <source>
        <dbReference type="ARBA" id="ARBA00022692"/>
    </source>
</evidence>
<comment type="cofactor">
    <cofactor evidence="1">
        <name>Mg(2+)</name>
        <dbReference type="ChEBI" id="CHEBI:18420"/>
    </cofactor>
</comment>
<evidence type="ECO:0000313" key="18">
    <source>
        <dbReference type="EMBL" id="MBN3324599.1"/>
    </source>
</evidence>
<sequence length="304" mass="35450">MLLILNRSLASNTTYSSSKASNQGINWLYFYESEPVRKPCLPFLLPKISVCKHKVPFLVIFVASTPGGVEHRMAIRASWGSKRYLQGKYILTLFLLGREQETAGKPRLSLEEEHFLFRDLIMQDFLDTYENLTLKTRMAFHWMYEFCPRAQYIMKTDTDVFINVMNLVQFLLKTRYSSGGLYTGFPFVHSYPYRSRSSKNFISHEEYPFDQYPPYCSGFGYVISGKLALRIYEMMWHVKPFRIEDVYVGVCLQLVGGVLHIPQDDLFLLYKKRRESRILGVIAVHGVAPEDMVSYWKMLQEASQ</sequence>
<comment type="caution">
    <text evidence="18">The sequence shown here is derived from an EMBL/GenBank/DDBJ whole genome shotgun (WGS) entry which is preliminary data.</text>
</comment>
<evidence type="ECO:0000256" key="11">
    <source>
        <dbReference type="ARBA" id="ARBA00023034"/>
    </source>
</evidence>
<protein>
    <recommendedName>
        <fullName evidence="17">Hexosyltransferase</fullName>
        <ecNumber evidence="17">2.4.1.-</ecNumber>
    </recommendedName>
</protein>
<keyword evidence="6" id="KW-0808">Transferase</keyword>
<keyword evidence="13" id="KW-0472">Membrane</keyword>
<keyword evidence="5 17" id="KW-0328">Glycosyltransferase</keyword>
<keyword evidence="9" id="KW-0735">Signal-anchor</keyword>
<keyword evidence="8" id="KW-0460">Magnesium</keyword>
<dbReference type="PANTHER" id="PTHR11214:SF153">
    <property type="entry name" value="UDP-GALNAC:BETA-1,3-N-ACETYLGALACTOSAMINYLTRANSFERASE 1"/>
    <property type="match status" value="1"/>
</dbReference>
<evidence type="ECO:0000256" key="10">
    <source>
        <dbReference type="ARBA" id="ARBA00022989"/>
    </source>
</evidence>
<dbReference type="EMBL" id="JAAWVO010071130">
    <property type="protein sequence ID" value="MBN3324599.1"/>
    <property type="molecule type" value="Genomic_DNA"/>
</dbReference>
<dbReference type="GO" id="GO:0006493">
    <property type="term" value="P:protein O-linked glycosylation"/>
    <property type="evidence" value="ECO:0007669"/>
    <property type="project" value="TreeGrafter"/>
</dbReference>
<dbReference type="FunFam" id="3.90.550.50:FF:000001">
    <property type="entry name" value="Hexosyltransferase"/>
    <property type="match status" value="1"/>
</dbReference>
<keyword evidence="14" id="KW-0325">Glycoprotein</keyword>
<dbReference type="EC" id="2.4.1.-" evidence="17"/>
<comment type="similarity">
    <text evidence="4 17">Belongs to the glycosyltransferase 31 family.</text>
</comment>
<dbReference type="Proteomes" id="UP000736164">
    <property type="component" value="Unassembled WGS sequence"/>
</dbReference>